<proteinExistence type="predicted"/>
<evidence type="ECO:0000256" key="1">
    <source>
        <dbReference type="SAM" id="MobiDB-lite"/>
    </source>
</evidence>
<gene>
    <name evidence="2" type="ORF">DPMN_050842</name>
</gene>
<sequence>MRKTTWTSPSTRSGNSSGNTRASFSHSDTERSHPRRGAGIAQEVPAPRLVTHTLRNIIIDKEQEFFREYQHLLQAIRLRDFTLDRKREFFREYQGLVQSLTH</sequence>
<dbReference type="AlphaFoldDB" id="A0A9D4CGW2"/>
<comment type="caution">
    <text evidence="2">The sequence shown here is derived from an EMBL/GenBank/DDBJ whole genome shotgun (WGS) entry which is preliminary data.</text>
</comment>
<reference evidence="2" key="1">
    <citation type="journal article" date="2019" name="bioRxiv">
        <title>The Genome of the Zebra Mussel, Dreissena polymorpha: A Resource for Invasive Species Research.</title>
        <authorList>
            <person name="McCartney M.A."/>
            <person name="Auch B."/>
            <person name="Kono T."/>
            <person name="Mallez S."/>
            <person name="Zhang Y."/>
            <person name="Obille A."/>
            <person name="Becker A."/>
            <person name="Abrahante J.E."/>
            <person name="Garbe J."/>
            <person name="Badalamenti J.P."/>
            <person name="Herman A."/>
            <person name="Mangelson H."/>
            <person name="Liachko I."/>
            <person name="Sullivan S."/>
            <person name="Sone E.D."/>
            <person name="Koren S."/>
            <person name="Silverstein K.A.T."/>
            <person name="Beckman K.B."/>
            <person name="Gohl D.M."/>
        </authorList>
    </citation>
    <scope>NUCLEOTIDE SEQUENCE</scope>
    <source>
        <strain evidence="2">Duluth1</strain>
        <tissue evidence="2">Whole animal</tissue>
    </source>
</reference>
<protein>
    <submittedName>
        <fullName evidence="2">Uncharacterized protein</fullName>
    </submittedName>
</protein>
<reference evidence="2" key="2">
    <citation type="submission" date="2020-11" db="EMBL/GenBank/DDBJ databases">
        <authorList>
            <person name="McCartney M.A."/>
            <person name="Auch B."/>
            <person name="Kono T."/>
            <person name="Mallez S."/>
            <person name="Becker A."/>
            <person name="Gohl D.M."/>
            <person name="Silverstein K.A.T."/>
            <person name="Koren S."/>
            <person name="Bechman K.B."/>
            <person name="Herman A."/>
            <person name="Abrahante J.E."/>
            <person name="Garbe J."/>
        </authorList>
    </citation>
    <scope>NUCLEOTIDE SEQUENCE</scope>
    <source>
        <strain evidence="2">Duluth1</strain>
        <tissue evidence="2">Whole animal</tissue>
    </source>
</reference>
<evidence type="ECO:0000313" key="2">
    <source>
        <dbReference type="EMBL" id="KAH3725014.1"/>
    </source>
</evidence>
<organism evidence="2 3">
    <name type="scientific">Dreissena polymorpha</name>
    <name type="common">Zebra mussel</name>
    <name type="synonym">Mytilus polymorpha</name>
    <dbReference type="NCBI Taxonomy" id="45954"/>
    <lineage>
        <taxon>Eukaryota</taxon>
        <taxon>Metazoa</taxon>
        <taxon>Spiralia</taxon>
        <taxon>Lophotrochozoa</taxon>
        <taxon>Mollusca</taxon>
        <taxon>Bivalvia</taxon>
        <taxon>Autobranchia</taxon>
        <taxon>Heteroconchia</taxon>
        <taxon>Euheterodonta</taxon>
        <taxon>Imparidentia</taxon>
        <taxon>Neoheterodontei</taxon>
        <taxon>Myida</taxon>
        <taxon>Dreissenoidea</taxon>
        <taxon>Dreissenidae</taxon>
        <taxon>Dreissena</taxon>
    </lineage>
</organism>
<dbReference type="Proteomes" id="UP000828390">
    <property type="component" value="Unassembled WGS sequence"/>
</dbReference>
<feature type="region of interest" description="Disordered" evidence="1">
    <location>
        <begin position="1"/>
        <end position="44"/>
    </location>
</feature>
<name>A0A9D4CGW2_DREPO</name>
<accession>A0A9D4CGW2</accession>
<dbReference type="EMBL" id="JAIWYP010000012">
    <property type="protein sequence ID" value="KAH3725014.1"/>
    <property type="molecule type" value="Genomic_DNA"/>
</dbReference>
<evidence type="ECO:0000313" key="3">
    <source>
        <dbReference type="Proteomes" id="UP000828390"/>
    </source>
</evidence>
<keyword evidence="3" id="KW-1185">Reference proteome</keyword>
<feature type="compositionally biased region" description="Polar residues" evidence="1">
    <location>
        <begin position="1"/>
        <end position="26"/>
    </location>
</feature>